<protein>
    <submittedName>
        <fullName evidence="2">Serine hydrolase</fullName>
    </submittedName>
</protein>
<name>A0ABT2TQC6_9FIRM</name>
<evidence type="ECO:0000313" key="3">
    <source>
        <dbReference type="Proteomes" id="UP001652409"/>
    </source>
</evidence>
<proteinExistence type="predicted"/>
<evidence type="ECO:0000259" key="1">
    <source>
        <dbReference type="Pfam" id="PF13354"/>
    </source>
</evidence>
<dbReference type="SUPFAM" id="SSF56601">
    <property type="entry name" value="beta-lactamase/transpeptidase-like"/>
    <property type="match status" value="1"/>
</dbReference>
<dbReference type="Gene3D" id="3.40.710.10">
    <property type="entry name" value="DD-peptidase/beta-lactamase superfamily"/>
    <property type="match status" value="1"/>
</dbReference>
<gene>
    <name evidence="2" type="ORF">OCV61_03190</name>
</gene>
<dbReference type="Proteomes" id="UP001652409">
    <property type="component" value="Unassembled WGS sequence"/>
</dbReference>
<dbReference type="EMBL" id="JAOQJL010000004">
    <property type="protein sequence ID" value="MCU6764413.1"/>
    <property type="molecule type" value="Genomic_DNA"/>
</dbReference>
<keyword evidence="2" id="KW-0378">Hydrolase</keyword>
<dbReference type="SUPFAM" id="SSF69360">
    <property type="entry name" value="Cell wall binding repeat"/>
    <property type="match status" value="1"/>
</dbReference>
<feature type="domain" description="Beta-lactamase class A catalytic" evidence="1">
    <location>
        <begin position="240"/>
        <end position="449"/>
    </location>
</feature>
<reference evidence="2 3" key="1">
    <citation type="journal article" date="2021" name="ISME Commun">
        <title>Automated analysis of genomic sequences facilitates high-throughput and comprehensive description of bacteria.</title>
        <authorList>
            <person name="Hitch T.C.A."/>
        </authorList>
    </citation>
    <scope>NUCLEOTIDE SEQUENCE [LARGE SCALE GENOMIC DNA]</scope>
    <source>
        <strain evidence="2 3">Sanger_23</strain>
    </source>
</reference>
<comment type="caution">
    <text evidence="2">The sequence shown here is derived from an EMBL/GenBank/DDBJ whole genome shotgun (WGS) entry which is preliminary data.</text>
</comment>
<dbReference type="InterPro" id="IPR045155">
    <property type="entry name" value="Beta-lactam_cat"/>
</dbReference>
<dbReference type="PANTHER" id="PTHR35333:SF3">
    <property type="entry name" value="BETA-LACTAMASE-TYPE TRANSPEPTIDASE FOLD CONTAINING PROTEIN"/>
    <property type="match status" value="1"/>
</dbReference>
<keyword evidence="3" id="KW-1185">Reference proteome</keyword>
<dbReference type="InterPro" id="IPR000871">
    <property type="entry name" value="Beta-lactam_class-A"/>
</dbReference>
<dbReference type="InterPro" id="IPR012338">
    <property type="entry name" value="Beta-lactam/transpept-like"/>
</dbReference>
<dbReference type="RefSeq" id="WP_158420642.1">
    <property type="nucleotide sequence ID" value="NZ_JAOQJL010000004.1"/>
</dbReference>
<evidence type="ECO:0000313" key="2">
    <source>
        <dbReference type="EMBL" id="MCU6764413.1"/>
    </source>
</evidence>
<dbReference type="GO" id="GO:0016787">
    <property type="term" value="F:hydrolase activity"/>
    <property type="evidence" value="ECO:0007669"/>
    <property type="project" value="UniProtKB-KW"/>
</dbReference>
<organism evidence="2 3">
    <name type="scientific">Blautia ammoniilytica</name>
    <dbReference type="NCBI Taxonomy" id="2981782"/>
    <lineage>
        <taxon>Bacteria</taxon>
        <taxon>Bacillati</taxon>
        <taxon>Bacillota</taxon>
        <taxon>Clostridia</taxon>
        <taxon>Lachnospirales</taxon>
        <taxon>Lachnospiraceae</taxon>
        <taxon>Blautia</taxon>
    </lineage>
</organism>
<dbReference type="Pfam" id="PF13354">
    <property type="entry name" value="Beta-lactamase2"/>
    <property type="match status" value="1"/>
</dbReference>
<sequence length="481" mass="53657">MKRYAKVIAVAVAVLGIVIFTVKPQAAGGSLLSVTEEAQVRPIQDGSGMYLLKSDGFYCLKEDGSRDNRPAVHYFKNFTIDGTVFEGYYYHDESGKFQAHVPYLAYLKNLSVSSEEDGYTADGCYMINNLGRISAAPQIRYIQQLTLNGKTYDSYYYFDENGKMNTDPGIFYISMDSNGRSFDGYYYFGENGVLASEAGTTSQGYVYDADGRIQNMDEGGIQRLKLSLQEMVTDFEGEWSIYVKDLGTDDKLVINNQRMASASLIKAFVMAETYDNMDVVTQSEESILKKDAGSKEISKKIGALLSNMITVSDNESFNELVRLQTKKYDFAAGARKINQYLKAEGYQDTQVLHTLAPSSTTPVGIGENNTTSVKDCGLLLERIYREECESRKDSQAMLELLLGQKNRTKIPQVLDASVTIANKTGETDTTQHDIAIVYGNHTDYILCVMSEKCPKEEDAIDDIRKISAMVYEYLENVPEGS</sequence>
<dbReference type="PANTHER" id="PTHR35333">
    <property type="entry name" value="BETA-LACTAMASE"/>
    <property type="match status" value="1"/>
</dbReference>
<dbReference type="Gene3D" id="2.10.270.10">
    <property type="entry name" value="Cholin Binding"/>
    <property type="match status" value="1"/>
</dbReference>
<accession>A0ABT2TQC6</accession>